<accession>A0AA88E4T5</accession>
<sequence length="162" mass="18120">MSVSHGFGYLGNPDRSYSEWYRQVDMLWVTSTVSVRSGGGGCRRSRHKDKYSDKYQMSGVRWCRVVGVARSVTIRLPTGTRRRGKGSMCQPSRKRLSCGWGSVARVSTLEPDGDMLEIFSSGRTKEPTGSRAPRSPINWWFSMLFGREAAVTSAVGSGRELW</sequence>
<name>A0AA88E4T5_FICCA</name>
<protein>
    <submittedName>
        <fullName evidence="1">Uncharacterized protein</fullName>
    </submittedName>
</protein>
<gene>
    <name evidence="1" type="ORF">TIFTF001_036203</name>
</gene>
<dbReference type="EMBL" id="BTGU01000410">
    <property type="protein sequence ID" value="GMN67138.1"/>
    <property type="molecule type" value="Genomic_DNA"/>
</dbReference>
<evidence type="ECO:0000313" key="1">
    <source>
        <dbReference type="EMBL" id="GMN67138.1"/>
    </source>
</evidence>
<dbReference type="AlphaFoldDB" id="A0AA88E4T5"/>
<reference evidence="1" key="1">
    <citation type="submission" date="2023-07" db="EMBL/GenBank/DDBJ databases">
        <title>draft genome sequence of fig (Ficus carica).</title>
        <authorList>
            <person name="Takahashi T."/>
            <person name="Nishimura K."/>
        </authorList>
    </citation>
    <scope>NUCLEOTIDE SEQUENCE</scope>
</reference>
<dbReference type="Proteomes" id="UP001187192">
    <property type="component" value="Unassembled WGS sequence"/>
</dbReference>
<keyword evidence="2" id="KW-1185">Reference proteome</keyword>
<organism evidence="1 2">
    <name type="scientific">Ficus carica</name>
    <name type="common">Common fig</name>
    <dbReference type="NCBI Taxonomy" id="3494"/>
    <lineage>
        <taxon>Eukaryota</taxon>
        <taxon>Viridiplantae</taxon>
        <taxon>Streptophyta</taxon>
        <taxon>Embryophyta</taxon>
        <taxon>Tracheophyta</taxon>
        <taxon>Spermatophyta</taxon>
        <taxon>Magnoliopsida</taxon>
        <taxon>eudicotyledons</taxon>
        <taxon>Gunneridae</taxon>
        <taxon>Pentapetalae</taxon>
        <taxon>rosids</taxon>
        <taxon>fabids</taxon>
        <taxon>Rosales</taxon>
        <taxon>Moraceae</taxon>
        <taxon>Ficeae</taxon>
        <taxon>Ficus</taxon>
    </lineage>
</organism>
<proteinExistence type="predicted"/>
<comment type="caution">
    <text evidence="1">The sequence shown here is derived from an EMBL/GenBank/DDBJ whole genome shotgun (WGS) entry which is preliminary data.</text>
</comment>
<evidence type="ECO:0000313" key="2">
    <source>
        <dbReference type="Proteomes" id="UP001187192"/>
    </source>
</evidence>